<evidence type="ECO:0000259" key="1">
    <source>
        <dbReference type="Pfam" id="PF14588"/>
    </source>
</evidence>
<gene>
    <name evidence="2" type="ORF">DW352_16555</name>
</gene>
<sequence length="159" mass="17151">MTIAQRLTELGLVLPPPPRIPPGVVLPFGWVRVCDGRAFISGHGPTEADGSFAMPLGKVGLDVTREQAYRAARLTGLAILGSLHRELGSLDRIRYWGRVFGMVASAPGFQEMPAVINGFSDLIIEVFGHERGQHARSAVGVAELPFNIPVEIEAEVLLD</sequence>
<dbReference type="Pfam" id="PF14588">
    <property type="entry name" value="YjgF_endoribonc"/>
    <property type="match status" value="1"/>
</dbReference>
<evidence type="ECO:0000313" key="2">
    <source>
        <dbReference type="EMBL" id="AXK81993.1"/>
    </source>
</evidence>
<dbReference type="PANTHER" id="PTHR43760">
    <property type="entry name" value="ENDORIBONUCLEASE-RELATED"/>
    <property type="match status" value="1"/>
</dbReference>
<dbReference type="KEGG" id="ptaw:DW352_16555"/>
<dbReference type="SUPFAM" id="SSF55298">
    <property type="entry name" value="YjgF-like"/>
    <property type="match status" value="1"/>
</dbReference>
<keyword evidence="3" id="KW-1185">Reference proteome</keyword>
<dbReference type="Proteomes" id="UP000254889">
    <property type="component" value="Chromosome"/>
</dbReference>
<dbReference type="InterPro" id="IPR035959">
    <property type="entry name" value="RutC-like_sf"/>
</dbReference>
<evidence type="ECO:0000313" key="3">
    <source>
        <dbReference type="Proteomes" id="UP000254889"/>
    </source>
</evidence>
<feature type="domain" description="Endoribonuclease L-PSP/chorismate mutase-like" evidence="1">
    <location>
        <begin position="56"/>
        <end position="147"/>
    </location>
</feature>
<organism evidence="2 3">
    <name type="scientific">Pseudolabrys taiwanensis</name>
    <dbReference type="NCBI Taxonomy" id="331696"/>
    <lineage>
        <taxon>Bacteria</taxon>
        <taxon>Pseudomonadati</taxon>
        <taxon>Pseudomonadota</taxon>
        <taxon>Alphaproteobacteria</taxon>
        <taxon>Hyphomicrobiales</taxon>
        <taxon>Xanthobacteraceae</taxon>
        <taxon>Pseudolabrys</taxon>
    </lineage>
</organism>
<protein>
    <submittedName>
        <fullName evidence="2">RidA family protein</fullName>
    </submittedName>
</protein>
<dbReference type="PANTHER" id="PTHR43760:SF1">
    <property type="entry name" value="ENDORIBONUCLEASE L-PSP_CHORISMATE MUTASE-LIKE DOMAIN-CONTAINING PROTEIN"/>
    <property type="match status" value="1"/>
</dbReference>
<dbReference type="CDD" id="cd02199">
    <property type="entry name" value="YjgF_YER057c_UK114_like_1"/>
    <property type="match status" value="1"/>
</dbReference>
<dbReference type="EMBL" id="CP031417">
    <property type="protein sequence ID" value="AXK81993.1"/>
    <property type="molecule type" value="Genomic_DNA"/>
</dbReference>
<dbReference type="InterPro" id="IPR013813">
    <property type="entry name" value="Endoribo_LPSP/chorism_mut-like"/>
</dbReference>
<reference evidence="2 3" key="1">
    <citation type="submission" date="2018-07" db="EMBL/GenBank/DDBJ databases">
        <authorList>
            <person name="Quirk P.G."/>
            <person name="Krulwich T.A."/>
        </authorList>
    </citation>
    <scope>NUCLEOTIDE SEQUENCE [LARGE SCALE GENOMIC DNA]</scope>
    <source>
        <strain evidence="2 3">CC-BB4</strain>
    </source>
</reference>
<dbReference type="Gene3D" id="3.30.1330.40">
    <property type="entry name" value="RutC-like"/>
    <property type="match status" value="1"/>
</dbReference>
<dbReference type="RefSeq" id="WP_115692372.1">
    <property type="nucleotide sequence ID" value="NZ_CP031417.1"/>
</dbReference>
<proteinExistence type="predicted"/>
<accession>A0A345ZYJ6</accession>
<name>A0A345ZYJ6_9HYPH</name>
<dbReference type="OrthoDB" id="9806350at2"/>
<dbReference type="AlphaFoldDB" id="A0A345ZYJ6"/>